<keyword evidence="4" id="KW-1185">Reference proteome</keyword>
<evidence type="ECO:0000256" key="1">
    <source>
        <dbReference type="SAM" id="Phobius"/>
    </source>
</evidence>
<dbReference type="OrthoDB" id="7860729at2"/>
<proteinExistence type="predicted"/>
<evidence type="ECO:0000313" key="3">
    <source>
        <dbReference type="EMBL" id="CUK27593.1"/>
    </source>
</evidence>
<evidence type="ECO:0000259" key="2">
    <source>
        <dbReference type="Pfam" id="PF07811"/>
    </source>
</evidence>
<dbReference type="InterPro" id="IPR012495">
    <property type="entry name" value="TadE-like_dom"/>
</dbReference>
<sequence>MVRKKHKDLRSDQDGAVLVEGVLVLPVLVLFTMGLLEFGSLMWQRQQLQVGVRDAARYWSRCREILSCDIGTAREIAFYGYPGGASQTRVPGWDDASELSISPDLLSLPTLPDIDTTIVLEGSVNYQGTPFFSAVFSDSIQIRYWATMRYYGW</sequence>
<keyword evidence="1" id="KW-1133">Transmembrane helix</keyword>
<keyword evidence="1" id="KW-0472">Membrane</keyword>
<gene>
    <name evidence="3" type="ORF">TA5114_03421</name>
</gene>
<feature type="transmembrane region" description="Helical" evidence="1">
    <location>
        <begin position="21"/>
        <end position="43"/>
    </location>
</feature>
<feature type="domain" description="TadE-like" evidence="2">
    <location>
        <begin position="15"/>
        <end position="57"/>
    </location>
</feature>
<reference evidence="4" key="1">
    <citation type="submission" date="2015-09" db="EMBL/GenBank/DDBJ databases">
        <authorList>
            <person name="Rodrigo-Torres Lidia"/>
            <person name="Arahal R.David."/>
        </authorList>
    </citation>
    <scope>NUCLEOTIDE SEQUENCE [LARGE SCALE GENOMIC DNA]</scope>
    <source>
        <strain evidence="4">CECT 5114</strain>
    </source>
</reference>
<dbReference type="AlphaFoldDB" id="A0A0P1J4A4"/>
<protein>
    <submittedName>
        <fullName evidence="3">Flp pilus assembly protein TadG</fullName>
    </submittedName>
</protein>
<accession>A0A0P1J4A4</accession>
<evidence type="ECO:0000313" key="4">
    <source>
        <dbReference type="Proteomes" id="UP000051184"/>
    </source>
</evidence>
<name>A0A0P1J4A4_9RHOB</name>
<dbReference type="Pfam" id="PF07811">
    <property type="entry name" value="TadE"/>
    <property type="match status" value="1"/>
</dbReference>
<keyword evidence="1" id="KW-0812">Transmembrane</keyword>
<dbReference type="EMBL" id="CYUE01000025">
    <property type="protein sequence ID" value="CUK27593.1"/>
    <property type="molecule type" value="Genomic_DNA"/>
</dbReference>
<dbReference type="STRING" id="1715691.TA5113_02560"/>
<dbReference type="RefSeq" id="WP_058316752.1">
    <property type="nucleotide sequence ID" value="NZ_CYTO01000024.1"/>
</dbReference>
<dbReference type="Proteomes" id="UP000051184">
    <property type="component" value="Unassembled WGS sequence"/>
</dbReference>
<organism evidence="3 4">
    <name type="scientific">Cognatishimia activa</name>
    <dbReference type="NCBI Taxonomy" id="1715691"/>
    <lineage>
        <taxon>Bacteria</taxon>
        <taxon>Pseudomonadati</taxon>
        <taxon>Pseudomonadota</taxon>
        <taxon>Alphaproteobacteria</taxon>
        <taxon>Rhodobacterales</taxon>
        <taxon>Paracoccaceae</taxon>
        <taxon>Cognatishimia</taxon>
    </lineage>
</organism>